<gene>
    <name evidence="3" type="ORF">OE88DRAFT_1634014</name>
</gene>
<evidence type="ECO:0000256" key="2">
    <source>
        <dbReference type="SAM" id="Phobius"/>
    </source>
</evidence>
<proteinExistence type="predicted"/>
<sequence>MDFDRKSAVSSFYGAPRRSVDVLNSEFPPGQERQRRDSSSSFFNPNYGQPTPSAGYNRNSYFMQGREEPVKGGRDEEEAHDDSWDVYADFNNAGPRYSTAFGQSNPAGYREIRSATPIKHEEEISTPGTNGPVEMVTVPALGPEWGAGELKAMTKTGKRERKAEGRMQFWKDWNRGERGLCGSWFTRRFTAFFMFGLCCVIAIVLAFTIPRVPAFAFNSESPLLNATGSFADSVPTVFSRAPANFSFAALVDLQANTGSNYLPLTFNKLSGSIYDLDTERLVGTGSLGKTTVPAKSFPEMKLPMNFTYVATNDSDVTWANWYNACKNTATYANGTRPGLKFRLVLDMNIMGLPSHPSTATQITDAPCPVELPINSV</sequence>
<keyword evidence="2" id="KW-1133">Transmembrane helix</keyword>
<reference evidence="3 4" key="1">
    <citation type="journal article" date="2019" name="Nat. Ecol. Evol.">
        <title>Megaphylogeny resolves global patterns of mushroom evolution.</title>
        <authorList>
            <person name="Varga T."/>
            <person name="Krizsan K."/>
            <person name="Foldi C."/>
            <person name="Dima B."/>
            <person name="Sanchez-Garcia M."/>
            <person name="Sanchez-Ramirez S."/>
            <person name="Szollosi G.J."/>
            <person name="Szarkandi J.G."/>
            <person name="Papp V."/>
            <person name="Albert L."/>
            <person name="Andreopoulos W."/>
            <person name="Angelini C."/>
            <person name="Antonin V."/>
            <person name="Barry K.W."/>
            <person name="Bougher N.L."/>
            <person name="Buchanan P."/>
            <person name="Buyck B."/>
            <person name="Bense V."/>
            <person name="Catcheside P."/>
            <person name="Chovatia M."/>
            <person name="Cooper J."/>
            <person name="Damon W."/>
            <person name="Desjardin D."/>
            <person name="Finy P."/>
            <person name="Geml J."/>
            <person name="Haridas S."/>
            <person name="Hughes K."/>
            <person name="Justo A."/>
            <person name="Karasinski D."/>
            <person name="Kautmanova I."/>
            <person name="Kiss B."/>
            <person name="Kocsube S."/>
            <person name="Kotiranta H."/>
            <person name="LaButti K.M."/>
            <person name="Lechner B.E."/>
            <person name="Liimatainen K."/>
            <person name="Lipzen A."/>
            <person name="Lukacs Z."/>
            <person name="Mihaltcheva S."/>
            <person name="Morgado L.N."/>
            <person name="Niskanen T."/>
            <person name="Noordeloos M.E."/>
            <person name="Ohm R.A."/>
            <person name="Ortiz-Santana B."/>
            <person name="Ovrebo C."/>
            <person name="Racz N."/>
            <person name="Riley R."/>
            <person name="Savchenko A."/>
            <person name="Shiryaev A."/>
            <person name="Soop K."/>
            <person name="Spirin V."/>
            <person name="Szebenyi C."/>
            <person name="Tomsovsky M."/>
            <person name="Tulloss R.E."/>
            <person name="Uehling J."/>
            <person name="Grigoriev I.V."/>
            <person name="Vagvolgyi C."/>
            <person name="Papp T."/>
            <person name="Martin F.M."/>
            <person name="Miettinen O."/>
            <person name="Hibbett D.S."/>
            <person name="Nagy L.G."/>
        </authorList>
    </citation>
    <scope>NUCLEOTIDE SEQUENCE [LARGE SCALE GENOMIC DNA]</scope>
    <source>
        <strain evidence="3 4">OMC1185</strain>
    </source>
</reference>
<keyword evidence="2" id="KW-0472">Membrane</keyword>
<dbReference type="EMBL" id="ML213518">
    <property type="protein sequence ID" value="TFK48777.1"/>
    <property type="molecule type" value="Genomic_DNA"/>
</dbReference>
<feature type="transmembrane region" description="Helical" evidence="2">
    <location>
        <begin position="189"/>
        <end position="209"/>
    </location>
</feature>
<organism evidence="3 4">
    <name type="scientific">Heliocybe sulcata</name>
    <dbReference type="NCBI Taxonomy" id="5364"/>
    <lineage>
        <taxon>Eukaryota</taxon>
        <taxon>Fungi</taxon>
        <taxon>Dikarya</taxon>
        <taxon>Basidiomycota</taxon>
        <taxon>Agaricomycotina</taxon>
        <taxon>Agaricomycetes</taxon>
        <taxon>Gloeophyllales</taxon>
        <taxon>Gloeophyllaceae</taxon>
        <taxon>Heliocybe</taxon>
    </lineage>
</organism>
<protein>
    <submittedName>
        <fullName evidence="3">Uncharacterized protein</fullName>
    </submittedName>
</protein>
<feature type="compositionally biased region" description="Polar residues" evidence="1">
    <location>
        <begin position="39"/>
        <end position="62"/>
    </location>
</feature>
<keyword evidence="2" id="KW-0812">Transmembrane</keyword>
<evidence type="ECO:0000313" key="4">
    <source>
        <dbReference type="Proteomes" id="UP000305948"/>
    </source>
</evidence>
<feature type="region of interest" description="Disordered" evidence="1">
    <location>
        <begin position="19"/>
        <end position="79"/>
    </location>
</feature>
<dbReference type="STRING" id="5364.A0A5C3MUQ8"/>
<dbReference type="AlphaFoldDB" id="A0A5C3MUQ8"/>
<accession>A0A5C3MUQ8</accession>
<dbReference type="Proteomes" id="UP000305948">
    <property type="component" value="Unassembled WGS sequence"/>
</dbReference>
<name>A0A5C3MUQ8_9AGAM</name>
<feature type="compositionally biased region" description="Basic and acidic residues" evidence="1">
    <location>
        <begin position="65"/>
        <end position="74"/>
    </location>
</feature>
<evidence type="ECO:0000313" key="3">
    <source>
        <dbReference type="EMBL" id="TFK48777.1"/>
    </source>
</evidence>
<dbReference type="OrthoDB" id="5582002at2759"/>
<keyword evidence="4" id="KW-1185">Reference proteome</keyword>
<evidence type="ECO:0000256" key="1">
    <source>
        <dbReference type="SAM" id="MobiDB-lite"/>
    </source>
</evidence>